<dbReference type="PROSITE" id="PS50084">
    <property type="entry name" value="KH_TYPE_1"/>
    <property type="match status" value="2"/>
</dbReference>
<dbReference type="GO" id="GO:0030719">
    <property type="term" value="P:P granule organization"/>
    <property type="evidence" value="ECO:0007669"/>
    <property type="project" value="TreeGrafter"/>
</dbReference>
<dbReference type="GO" id="GO:0005739">
    <property type="term" value="C:mitochondrion"/>
    <property type="evidence" value="ECO:0007669"/>
    <property type="project" value="UniProtKB-ARBA"/>
</dbReference>
<dbReference type="Proteomes" id="UP001153636">
    <property type="component" value="Chromosome 4"/>
</dbReference>
<dbReference type="GO" id="GO:0003723">
    <property type="term" value="F:RNA binding"/>
    <property type="evidence" value="ECO:0007669"/>
    <property type="project" value="UniProtKB-UniRule"/>
</dbReference>
<dbReference type="InterPro" id="IPR050621">
    <property type="entry name" value="Tudor_domain_containing"/>
</dbReference>
<dbReference type="EMBL" id="OV651816">
    <property type="protein sequence ID" value="CAH1110091.1"/>
    <property type="molecule type" value="Genomic_DNA"/>
</dbReference>
<evidence type="ECO:0000256" key="1">
    <source>
        <dbReference type="PROSITE-ProRule" id="PRU00117"/>
    </source>
</evidence>
<dbReference type="InterPro" id="IPR004087">
    <property type="entry name" value="KH_dom"/>
</dbReference>
<protein>
    <recommendedName>
        <fullName evidence="2">Tudor domain-containing protein</fullName>
    </recommendedName>
</protein>
<dbReference type="InterPro" id="IPR036612">
    <property type="entry name" value="KH_dom_type_1_sf"/>
</dbReference>
<dbReference type="SUPFAM" id="SSF63748">
    <property type="entry name" value="Tudor/PWWP/MBT"/>
    <property type="match status" value="1"/>
</dbReference>
<dbReference type="Pfam" id="PF00013">
    <property type="entry name" value="KH_1"/>
    <property type="match status" value="2"/>
</dbReference>
<dbReference type="GO" id="GO:0034587">
    <property type="term" value="P:piRNA processing"/>
    <property type="evidence" value="ECO:0007669"/>
    <property type="project" value="TreeGrafter"/>
</dbReference>
<dbReference type="InterPro" id="IPR002999">
    <property type="entry name" value="Tudor"/>
</dbReference>
<sequence>MSALTKSLTVFLGLTACGVSGYILYLLFHKDDEDDYMDTFAKASKFKTHEIKVPKDMLRALIGRNGKCIKQIQEQSNTKINFKEVDGSEDKICVIRGCVEACHIAENLIQDFISNQPVLESEDIWVPTSSVGKIIGRNGDKVSEIRSLSGSKITVNDDEKVLNSKRITIKGTKEQINVAKSLIDDIVEQSLQQQKRLEASLAKREPRIPPKSPELAKTIDSPKVERMSPIPGQPETPFEVYVSAMVDPSRFWVQIVGPKATELDCLVEEMTEYYGKIENRNTHLLDEVKKGDLVAATFMYDNKWYRAEVLNVIEADESNSNEKQAELYYVDYGDTDILPCKDLFELRTDFLRLHFQAIECFLARIEPSGESWSEAAVDRFEEWTHVAQWKKLSAKMNGYSIREKTRAKREGSPVPGVDLYEIEEHDIDIAEELVKAGLAVFKKEVNLLSGSRATSNSNISVASSS</sequence>
<dbReference type="AlphaFoldDB" id="A0A9P0GGM2"/>
<reference evidence="3" key="1">
    <citation type="submission" date="2022-01" db="EMBL/GenBank/DDBJ databases">
        <authorList>
            <person name="King R."/>
        </authorList>
    </citation>
    <scope>NUCLEOTIDE SEQUENCE</scope>
</reference>
<feature type="domain" description="Tudor" evidence="2">
    <location>
        <begin position="287"/>
        <end position="353"/>
    </location>
</feature>
<dbReference type="Gene3D" id="2.40.50.90">
    <property type="match status" value="1"/>
</dbReference>
<dbReference type="FunFam" id="2.30.30.140:FF:000018">
    <property type="entry name" value="Serine/threonine-protein kinase 31"/>
    <property type="match status" value="1"/>
</dbReference>
<dbReference type="OrthoDB" id="9995375at2759"/>
<evidence type="ECO:0000313" key="3">
    <source>
        <dbReference type="EMBL" id="CAH1110091.1"/>
    </source>
</evidence>
<dbReference type="SMART" id="SM00333">
    <property type="entry name" value="TUDOR"/>
    <property type="match status" value="1"/>
</dbReference>
<keyword evidence="4" id="KW-1185">Reference proteome</keyword>
<dbReference type="PROSITE" id="PS50304">
    <property type="entry name" value="TUDOR"/>
    <property type="match status" value="1"/>
</dbReference>
<dbReference type="PANTHER" id="PTHR22948">
    <property type="entry name" value="TUDOR DOMAIN CONTAINING PROTEIN"/>
    <property type="match status" value="1"/>
</dbReference>
<dbReference type="SUPFAM" id="SSF54791">
    <property type="entry name" value="Eukaryotic type KH-domain (KH-domain type I)"/>
    <property type="match status" value="2"/>
</dbReference>
<dbReference type="GO" id="GO:0043186">
    <property type="term" value="C:P granule"/>
    <property type="evidence" value="ECO:0007669"/>
    <property type="project" value="TreeGrafter"/>
</dbReference>
<dbReference type="SMART" id="SM00322">
    <property type="entry name" value="KH"/>
    <property type="match status" value="2"/>
</dbReference>
<name>A0A9P0GGM2_9CUCU</name>
<dbReference type="GO" id="GO:0007283">
    <property type="term" value="P:spermatogenesis"/>
    <property type="evidence" value="ECO:0007669"/>
    <property type="project" value="TreeGrafter"/>
</dbReference>
<keyword evidence="1" id="KW-0694">RNA-binding</keyword>
<dbReference type="Gene3D" id="3.30.1370.10">
    <property type="entry name" value="K Homology domain, type 1"/>
    <property type="match status" value="2"/>
</dbReference>
<organism evidence="3 4">
    <name type="scientific">Psylliodes chrysocephalus</name>
    <dbReference type="NCBI Taxonomy" id="3402493"/>
    <lineage>
        <taxon>Eukaryota</taxon>
        <taxon>Metazoa</taxon>
        <taxon>Ecdysozoa</taxon>
        <taxon>Arthropoda</taxon>
        <taxon>Hexapoda</taxon>
        <taxon>Insecta</taxon>
        <taxon>Pterygota</taxon>
        <taxon>Neoptera</taxon>
        <taxon>Endopterygota</taxon>
        <taxon>Coleoptera</taxon>
        <taxon>Polyphaga</taxon>
        <taxon>Cucujiformia</taxon>
        <taxon>Chrysomeloidea</taxon>
        <taxon>Chrysomelidae</taxon>
        <taxon>Galerucinae</taxon>
        <taxon>Alticini</taxon>
        <taxon>Psylliodes</taxon>
    </lineage>
</organism>
<dbReference type="Gene3D" id="2.30.30.140">
    <property type="match status" value="1"/>
</dbReference>
<dbReference type="Pfam" id="PF00567">
    <property type="entry name" value="TUDOR"/>
    <property type="match status" value="1"/>
</dbReference>
<evidence type="ECO:0000313" key="4">
    <source>
        <dbReference type="Proteomes" id="UP001153636"/>
    </source>
</evidence>
<dbReference type="InterPro" id="IPR035437">
    <property type="entry name" value="SNase_OB-fold_sf"/>
</dbReference>
<dbReference type="PROSITE" id="PS51257">
    <property type="entry name" value="PROKAR_LIPOPROTEIN"/>
    <property type="match status" value="1"/>
</dbReference>
<gene>
    <name evidence="3" type="ORF">PSYICH_LOCUS9944</name>
</gene>
<proteinExistence type="predicted"/>
<dbReference type="PANTHER" id="PTHR22948:SF29">
    <property type="entry name" value="FI02030P-RELATED"/>
    <property type="match status" value="1"/>
</dbReference>
<dbReference type="InterPro" id="IPR004088">
    <property type="entry name" value="KH_dom_type_1"/>
</dbReference>
<evidence type="ECO:0000259" key="2">
    <source>
        <dbReference type="PROSITE" id="PS50304"/>
    </source>
</evidence>
<accession>A0A9P0GGM2</accession>